<reference evidence="1" key="2">
    <citation type="submission" date="2018-07" db="EMBL/GenBank/DDBJ databases">
        <authorList>
            <consortium name="NCBI Pathogen Detection Project"/>
        </authorList>
    </citation>
    <scope>NUCLEOTIDE SEQUENCE</scope>
    <source>
        <strain evidence="1">2584-68</strain>
    </source>
</reference>
<reference evidence="1" key="1">
    <citation type="journal article" date="2018" name="Genome Biol.">
        <title>SKESA: strategic k-mer extension for scrupulous assemblies.</title>
        <authorList>
            <person name="Souvorov A."/>
            <person name="Agarwala R."/>
            <person name="Lipman D.J."/>
        </authorList>
    </citation>
    <scope>NUCLEOTIDE SEQUENCE</scope>
    <source>
        <strain evidence="1">2584-68</strain>
    </source>
</reference>
<dbReference type="Pfam" id="PF13481">
    <property type="entry name" value="AAA_25"/>
    <property type="match status" value="1"/>
</dbReference>
<dbReference type="AlphaFoldDB" id="A0A736VRS2"/>
<evidence type="ECO:0000313" key="1">
    <source>
        <dbReference type="EMBL" id="HAE7767369.1"/>
    </source>
</evidence>
<dbReference type="InterPro" id="IPR027417">
    <property type="entry name" value="P-loop_NTPase"/>
</dbReference>
<proteinExistence type="predicted"/>
<dbReference type="EMBL" id="DAATAH010000083">
    <property type="protein sequence ID" value="HAE7767369.1"/>
    <property type="molecule type" value="Genomic_DNA"/>
</dbReference>
<sequence length="718" mass="79703">MAQINLSFGQHVLDNLPVSCTDADFYRAFKRVKKWARIIRITNQDTKTQLDEKKARLPYIWHAMKDATKGRNAANAGDRDVLFLDMDGCNAAAWQALRKVLAFFSCFTWSTPSHLHPTANGKQRWRICFELSHRVTPEEYRRLGLAVELWLMDCISLLDDYAVKWDHSVYNPDHMVFVPHEKAVFERFTGEPVDVDMMLATDISRVTDTGSSVAVRETDPDDLSRIVDLNGISSQTFDDLREVMWHPAVLADAEPGCGKYPCWAAMGNRLAWFKGTEWEAVARQLWIDWSIAGGGDGTSAEHKWDSDQLTAERTGYQAVFARARKLGVANPATDRPHGSVASVDDFEDLPPEAPELPKSWPHRGGYGKAGKFVIEGFLPIGVIMVYGISSHFKSYFIISMLCRVATKTHRWAGRNIRGGAVLYIAAEGGSSVMPRVGAWADKYNDGKPVELFYTYAHPVDLSVKANVDGLIKEIKRIEMHTGEPLRIVAVDTLSQSMMQGDENSASDIAKFMAGATRIVNETGAAVIPVHHSGKDSSKGMRGSSAAFANADAVIRVERIDDAVNIINEKQRTGPAQPTRGYMVPTVPLPDDVIAANEAYDDEYTSTEGEVYDPVRLTTERVFEDVPMAEITPLLMDSPEKDAKGSADEAWIWDKLEISGGGIKRAELREMWKEETDKSGGQFRTVLGRMKEKAYIVEHDGMILDAMCAGNPDTGGENA</sequence>
<dbReference type="Gene3D" id="3.40.50.300">
    <property type="entry name" value="P-loop containing nucleotide triphosphate hydrolases"/>
    <property type="match status" value="1"/>
</dbReference>
<dbReference type="SUPFAM" id="SSF52540">
    <property type="entry name" value="P-loop containing nucleoside triphosphate hydrolases"/>
    <property type="match status" value="1"/>
</dbReference>
<organism evidence="1">
    <name type="scientific">Salmonella enterica subsp. houtenae serovar 45:g,z51:-</name>
    <dbReference type="NCBI Taxonomy" id="1967611"/>
    <lineage>
        <taxon>Bacteria</taxon>
        <taxon>Pseudomonadati</taxon>
        <taxon>Pseudomonadota</taxon>
        <taxon>Gammaproteobacteria</taxon>
        <taxon>Enterobacterales</taxon>
        <taxon>Enterobacteriaceae</taxon>
        <taxon>Salmonella</taxon>
    </lineage>
</organism>
<name>A0A736VRS2_SALHO</name>
<accession>A0A736VRS2</accession>
<comment type="caution">
    <text evidence="1">The sequence shown here is derived from an EMBL/GenBank/DDBJ whole genome shotgun (WGS) entry which is preliminary data.</text>
</comment>
<protein>
    <submittedName>
        <fullName evidence="1">AAA family ATPase</fullName>
    </submittedName>
</protein>
<gene>
    <name evidence="1" type="ORF">GNB58_004458</name>
</gene>